<accession>A0A2C6LAL8</accession>
<organism evidence="1 2">
    <name type="scientific">Cystoisospora suis</name>
    <dbReference type="NCBI Taxonomy" id="483139"/>
    <lineage>
        <taxon>Eukaryota</taxon>
        <taxon>Sar</taxon>
        <taxon>Alveolata</taxon>
        <taxon>Apicomplexa</taxon>
        <taxon>Conoidasida</taxon>
        <taxon>Coccidia</taxon>
        <taxon>Eucoccidiorida</taxon>
        <taxon>Eimeriorina</taxon>
        <taxon>Sarcocystidae</taxon>
        <taxon>Cystoisospora</taxon>
    </lineage>
</organism>
<dbReference type="EMBL" id="MIGC01000705">
    <property type="protein sequence ID" value="PHJ24388.1"/>
    <property type="molecule type" value="Genomic_DNA"/>
</dbReference>
<name>A0A2C6LAL8_9APIC</name>
<dbReference type="Proteomes" id="UP000221165">
    <property type="component" value="Unassembled WGS sequence"/>
</dbReference>
<gene>
    <name evidence="1" type="ORF">CSUI_001760</name>
</gene>
<reference evidence="1 2" key="1">
    <citation type="journal article" date="2017" name="Int. J. Parasitol.">
        <title>The genome of the protozoan parasite Cystoisospora suis and a reverse vaccinology approach to identify vaccine candidates.</title>
        <authorList>
            <person name="Palmieri N."/>
            <person name="Shrestha A."/>
            <person name="Ruttkowski B."/>
            <person name="Beck T."/>
            <person name="Vogl C."/>
            <person name="Tomley F."/>
            <person name="Blake D.P."/>
            <person name="Joachim A."/>
        </authorList>
    </citation>
    <scope>NUCLEOTIDE SEQUENCE [LARGE SCALE GENOMIC DNA]</scope>
    <source>
        <strain evidence="1 2">Wien I</strain>
    </source>
</reference>
<dbReference type="AlphaFoldDB" id="A0A2C6LAL8"/>
<evidence type="ECO:0000313" key="1">
    <source>
        <dbReference type="EMBL" id="PHJ24388.1"/>
    </source>
</evidence>
<comment type="caution">
    <text evidence="1">The sequence shown here is derived from an EMBL/GenBank/DDBJ whole genome shotgun (WGS) entry which is preliminary data.</text>
</comment>
<sequence length="131" mass="14049">LSSATSLAVGSVSPLSLAFLRLSSCEPTSASFLVISLVFFSRLPACFPSVGEGLRILLLQHLDSPDRRSPVKFLLLSPLACFIHRCSSWAPFFAIPSLSHSVHLAPARFVTTCCPVSVALVGIRSFFRGNA</sequence>
<protein>
    <submittedName>
        <fullName evidence="1">Uncharacterized protein</fullName>
    </submittedName>
</protein>
<keyword evidence="2" id="KW-1185">Reference proteome</keyword>
<feature type="non-terminal residue" evidence="1">
    <location>
        <position position="1"/>
    </location>
</feature>
<dbReference type="RefSeq" id="XP_067926061.1">
    <property type="nucleotide sequence ID" value="XM_068061965.1"/>
</dbReference>
<dbReference type="VEuPathDB" id="ToxoDB:CSUI_001760"/>
<dbReference type="GeneID" id="94425176"/>
<evidence type="ECO:0000313" key="2">
    <source>
        <dbReference type="Proteomes" id="UP000221165"/>
    </source>
</evidence>
<proteinExistence type="predicted"/>